<evidence type="ECO:0000256" key="1">
    <source>
        <dbReference type="SAM" id="Phobius"/>
    </source>
</evidence>
<sequence>MTTCSEIDRDRTPARGILISFYVTSIIFNVCLIAQLLTVGVAYFNNPAWWNIHVWLVRGYGGLSLVLLGWSFVAPFSRRIRNLATSLPVLLGLQFASIHLKSPLHLEILHPLIGFTLLYVSSSLVHHISRTFSPTNNHNHQI</sequence>
<evidence type="ECO:0000313" key="2">
    <source>
        <dbReference type="EMBL" id="AFZ05601.1"/>
    </source>
</evidence>
<name>K9VCH0_9CYAN</name>
<dbReference type="OrthoDB" id="513213at2"/>
<keyword evidence="1" id="KW-0472">Membrane</keyword>
<dbReference type="EMBL" id="CP003614">
    <property type="protein sequence ID" value="AFZ05601.1"/>
    <property type="molecule type" value="Genomic_DNA"/>
</dbReference>
<evidence type="ECO:0000313" key="3">
    <source>
        <dbReference type="Proteomes" id="UP000010478"/>
    </source>
</evidence>
<protein>
    <submittedName>
        <fullName evidence="2">Uncharacterized protein</fullName>
    </submittedName>
</protein>
<keyword evidence="3" id="KW-1185">Reference proteome</keyword>
<dbReference type="Proteomes" id="UP000010478">
    <property type="component" value="Chromosome"/>
</dbReference>
<reference evidence="2 3" key="1">
    <citation type="submission" date="2012-05" db="EMBL/GenBank/DDBJ databases">
        <title>Finished chromosome of genome of Oscillatoria sp. PCC 7112.</title>
        <authorList>
            <consortium name="US DOE Joint Genome Institute"/>
            <person name="Gugger M."/>
            <person name="Coursin T."/>
            <person name="Rippka R."/>
            <person name="Tandeau De Marsac N."/>
            <person name="Huntemann M."/>
            <person name="Wei C.-L."/>
            <person name="Han J."/>
            <person name="Detter J.C."/>
            <person name="Han C."/>
            <person name="Tapia R."/>
            <person name="Davenport K."/>
            <person name="Daligault H."/>
            <person name="Erkkila T."/>
            <person name="Gu W."/>
            <person name="Munk A.C.C."/>
            <person name="Teshima H."/>
            <person name="Xu Y."/>
            <person name="Chain P."/>
            <person name="Chen A."/>
            <person name="Krypides N."/>
            <person name="Mavromatis K."/>
            <person name="Markowitz V."/>
            <person name="Szeto E."/>
            <person name="Ivanova N."/>
            <person name="Mikhailova N."/>
            <person name="Ovchinnikova G."/>
            <person name="Pagani I."/>
            <person name="Pati A."/>
            <person name="Goodwin L."/>
            <person name="Peters L."/>
            <person name="Pitluck S."/>
            <person name="Woyke T."/>
            <person name="Kerfeld C."/>
        </authorList>
    </citation>
    <scope>NUCLEOTIDE SEQUENCE [LARGE SCALE GENOMIC DNA]</scope>
    <source>
        <strain evidence="2 3">PCC 7112</strain>
    </source>
</reference>
<accession>K9VCH0</accession>
<dbReference type="Pfam" id="PF19728">
    <property type="entry name" value="DUF6220"/>
    <property type="match status" value="1"/>
</dbReference>
<feature type="transmembrane region" description="Helical" evidence="1">
    <location>
        <begin position="55"/>
        <end position="76"/>
    </location>
</feature>
<keyword evidence="1" id="KW-0812">Transmembrane</keyword>
<organism evidence="2 3">
    <name type="scientific">Phormidium nigroviride PCC 7112</name>
    <dbReference type="NCBI Taxonomy" id="179408"/>
    <lineage>
        <taxon>Bacteria</taxon>
        <taxon>Bacillati</taxon>
        <taxon>Cyanobacteriota</taxon>
        <taxon>Cyanophyceae</taxon>
        <taxon>Oscillatoriophycideae</taxon>
        <taxon>Oscillatoriales</taxon>
        <taxon>Oscillatoriaceae</taxon>
        <taxon>Phormidium</taxon>
    </lineage>
</organism>
<dbReference type="KEGG" id="oni:Osc7112_1045"/>
<gene>
    <name evidence="2" type="ORF">Osc7112_1045</name>
</gene>
<dbReference type="eggNOG" id="ENOG5031WH5">
    <property type="taxonomic scope" value="Bacteria"/>
</dbReference>
<dbReference type="AlphaFoldDB" id="K9VCH0"/>
<feature type="transmembrane region" description="Helical" evidence="1">
    <location>
        <begin position="21"/>
        <end position="43"/>
    </location>
</feature>
<dbReference type="STRING" id="179408.Osc7112_1045"/>
<dbReference type="HOGENOM" id="CLU_125955_0_0_3"/>
<dbReference type="RefSeq" id="WP_015174928.1">
    <property type="nucleotide sequence ID" value="NC_019729.1"/>
</dbReference>
<proteinExistence type="predicted"/>
<keyword evidence="1" id="KW-1133">Transmembrane helix</keyword>
<dbReference type="InterPro" id="IPR046192">
    <property type="entry name" value="DUF6220"/>
</dbReference>